<keyword evidence="7" id="KW-0479">Metal-binding</keyword>
<dbReference type="PROSITE" id="PS51161">
    <property type="entry name" value="ATP_CONE"/>
    <property type="match status" value="1"/>
</dbReference>
<dbReference type="PANTHER" id="PTHR30455">
    <property type="entry name" value="TRANSCRIPTIONAL REPRESSOR NRDR"/>
    <property type="match status" value="1"/>
</dbReference>
<dbReference type="InterPro" id="IPR003796">
    <property type="entry name" value="RNR_NrdR-like"/>
</dbReference>
<keyword evidence="6 7" id="KW-0804">Transcription</keyword>
<protein>
    <recommendedName>
        <fullName evidence="7">Transcriptional repressor NrdR</fullName>
    </recommendedName>
</protein>
<keyword evidence="2 7" id="KW-0547">Nucleotide-binding</keyword>
<comment type="cofactor">
    <cofactor evidence="7">
        <name>Zn(2+)</name>
        <dbReference type="ChEBI" id="CHEBI:29105"/>
    </cofactor>
    <text evidence="7">Binds 1 zinc ion.</text>
</comment>
<evidence type="ECO:0000259" key="8">
    <source>
        <dbReference type="PROSITE" id="PS51161"/>
    </source>
</evidence>
<dbReference type="HAMAP" id="MF_00440">
    <property type="entry name" value="NrdR"/>
    <property type="match status" value="1"/>
</dbReference>
<keyword evidence="10" id="KW-1185">Reference proteome</keyword>
<keyword evidence="4 7" id="KW-0805">Transcription regulation</keyword>
<evidence type="ECO:0000256" key="6">
    <source>
        <dbReference type="ARBA" id="ARBA00023163"/>
    </source>
</evidence>
<feature type="domain" description="ATP-cone" evidence="8">
    <location>
        <begin position="49"/>
        <end position="139"/>
    </location>
</feature>
<keyword evidence="7" id="KW-0863">Zinc-finger</keyword>
<evidence type="ECO:0000256" key="3">
    <source>
        <dbReference type="ARBA" id="ARBA00022840"/>
    </source>
</evidence>
<keyword evidence="1 7" id="KW-0678">Repressor</keyword>
<proteinExistence type="inferred from homology"/>
<dbReference type="Pfam" id="PF22811">
    <property type="entry name" value="Zn_ribbon_NrdR"/>
    <property type="match status" value="1"/>
</dbReference>
<gene>
    <name evidence="7 9" type="primary">nrdR</name>
    <name evidence="9" type="ORF">PM10SUCC1_16680</name>
</gene>
<dbReference type="Proteomes" id="UP001144471">
    <property type="component" value="Unassembled WGS sequence"/>
</dbReference>
<dbReference type="GO" id="GO:0003677">
    <property type="term" value="F:DNA binding"/>
    <property type="evidence" value="ECO:0007669"/>
    <property type="project" value="UniProtKB-KW"/>
</dbReference>
<organism evidence="9 10">
    <name type="scientific">Propionigenium maris DSM 9537</name>
    <dbReference type="NCBI Taxonomy" id="1123000"/>
    <lineage>
        <taxon>Bacteria</taxon>
        <taxon>Fusobacteriati</taxon>
        <taxon>Fusobacteriota</taxon>
        <taxon>Fusobacteriia</taxon>
        <taxon>Fusobacteriales</taxon>
        <taxon>Fusobacteriaceae</taxon>
        <taxon>Propionigenium</taxon>
    </lineage>
</organism>
<evidence type="ECO:0000256" key="2">
    <source>
        <dbReference type="ARBA" id="ARBA00022741"/>
    </source>
</evidence>
<feature type="zinc finger region" evidence="7">
    <location>
        <begin position="3"/>
        <end position="34"/>
    </location>
</feature>
<dbReference type="EMBL" id="BSDY01000006">
    <property type="protein sequence ID" value="GLI56154.1"/>
    <property type="molecule type" value="Genomic_DNA"/>
</dbReference>
<evidence type="ECO:0000256" key="1">
    <source>
        <dbReference type="ARBA" id="ARBA00022491"/>
    </source>
</evidence>
<name>A0A9W6GJ69_9FUSO</name>
<comment type="similarity">
    <text evidence="7">Belongs to the NrdR family.</text>
</comment>
<evidence type="ECO:0000313" key="9">
    <source>
        <dbReference type="EMBL" id="GLI56154.1"/>
    </source>
</evidence>
<dbReference type="NCBIfam" id="TIGR00244">
    <property type="entry name" value="transcriptional regulator NrdR"/>
    <property type="match status" value="1"/>
</dbReference>
<keyword evidence="7" id="KW-0862">Zinc</keyword>
<dbReference type="PANTHER" id="PTHR30455:SF2">
    <property type="entry name" value="TRANSCRIPTIONAL REPRESSOR NRDR"/>
    <property type="match status" value="1"/>
</dbReference>
<dbReference type="GO" id="GO:0008270">
    <property type="term" value="F:zinc ion binding"/>
    <property type="evidence" value="ECO:0007669"/>
    <property type="project" value="UniProtKB-UniRule"/>
</dbReference>
<keyword evidence="5 7" id="KW-0238">DNA-binding</keyword>
<dbReference type="GO" id="GO:0005524">
    <property type="term" value="F:ATP binding"/>
    <property type="evidence" value="ECO:0007669"/>
    <property type="project" value="UniProtKB-UniRule"/>
</dbReference>
<dbReference type="InterPro" id="IPR055173">
    <property type="entry name" value="NrdR-like_N"/>
</dbReference>
<evidence type="ECO:0000256" key="5">
    <source>
        <dbReference type="ARBA" id="ARBA00023125"/>
    </source>
</evidence>
<dbReference type="Pfam" id="PF03477">
    <property type="entry name" value="ATP-cone"/>
    <property type="match status" value="1"/>
</dbReference>
<keyword evidence="3 7" id="KW-0067">ATP-binding</keyword>
<sequence length="150" mass="17868">MKCPYCDSENTKVIDSRSYSEGYSIKRRRACNDCKKRFTTYEKVEEVPFYVVKKDNSREKFDREKVMKGLIRATVKRNISMEALETFILDIEKQLQNSLNNEISTRDLGELIMEKLKYLDEVAYVRFASVYKDFKDIKSFIEIVEDIKKR</sequence>
<reference evidence="9" key="1">
    <citation type="submission" date="2022-12" db="EMBL/GenBank/DDBJ databases">
        <title>Reference genome sequencing for broad-spectrum identification of bacterial and archaeal isolates by mass spectrometry.</title>
        <authorList>
            <person name="Sekiguchi Y."/>
            <person name="Tourlousse D.M."/>
        </authorList>
    </citation>
    <scope>NUCLEOTIDE SEQUENCE</scope>
    <source>
        <strain evidence="9">10succ1</strain>
    </source>
</reference>
<comment type="caution">
    <text evidence="9">The sequence shown here is derived from an EMBL/GenBank/DDBJ whole genome shotgun (WGS) entry which is preliminary data.</text>
</comment>
<evidence type="ECO:0000313" key="10">
    <source>
        <dbReference type="Proteomes" id="UP001144471"/>
    </source>
</evidence>
<dbReference type="GO" id="GO:0045892">
    <property type="term" value="P:negative regulation of DNA-templated transcription"/>
    <property type="evidence" value="ECO:0007669"/>
    <property type="project" value="UniProtKB-UniRule"/>
</dbReference>
<evidence type="ECO:0000256" key="4">
    <source>
        <dbReference type="ARBA" id="ARBA00023015"/>
    </source>
</evidence>
<evidence type="ECO:0000256" key="7">
    <source>
        <dbReference type="HAMAP-Rule" id="MF_00440"/>
    </source>
</evidence>
<dbReference type="RefSeq" id="WP_281835093.1">
    <property type="nucleotide sequence ID" value="NZ_BSDY01000006.1"/>
</dbReference>
<comment type="function">
    <text evidence="7">Negatively regulates transcription of bacterial ribonucleotide reductase nrd genes and operons by binding to NrdR-boxes.</text>
</comment>
<dbReference type="AlphaFoldDB" id="A0A9W6GJ69"/>
<dbReference type="InterPro" id="IPR005144">
    <property type="entry name" value="ATP-cone_dom"/>
</dbReference>
<accession>A0A9W6GJ69</accession>